<accession>A0ABR3ZU60</accession>
<evidence type="ECO:0000313" key="2">
    <source>
        <dbReference type="Proteomes" id="UP001590950"/>
    </source>
</evidence>
<name>A0ABR3ZU60_9LECA</name>
<evidence type="ECO:0000313" key="1">
    <source>
        <dbReference type="EMBL" id="KAL2036624.1"/>
    </source>
</evidence>
<dbReference type="SUPFAM" id="SSF48403">
    <property type="entry name" value="Ankyrin repeat"/>
    <property type="match status" value="1"/>
</dbReference>
<comment type="caution">
    <text evidence="1">The sequence shown here is derived from an EMBL/GenBank/DDBJ whole genome shotgun (WGS) entry which is preliminary data.</text>
</comment>
<keyword evidence="2" id="KW-1185">Reference proteome</keyword>
<protein>
    <submittedName>
        <fullName evidence="1">Uncharacterized protein</fullName>
    </submittedName>
</protein>
<dbReference type="Proteomes" id="UP001590950">
    <property type="component" value="Unassembled WGS sequence"/>
</dbReference>
<reference evidence="1 2" key="1">
    <citation type="submission" date="2024-09" db="EMBL/GenBank/DDBJ databases">
        <title>Rethinking Asexuality: The Enigmatic Case of Functional Sexual Genes in Lepraria (Stereocaulaceae).</title>
        <authorList>
            <person name="Doellman M."/>
            <person name="Sun Y."/>
            <person name="Barcenas-Pena A."/>
            <person name="Lumbsch H.T."/>
            <person name="Grewe F."/>
        </authorList>
    </citation>
    <scope>NUCLEOTIDE SEQUENCE [LARGE SCALE GENOMIC DNA]</scope>
    <source>
        <strain evidence="1 2">Mercado 3170</strain>
    </source>
</reference>
<dbReference type="EMBL" id="JBEFKJ010000061">
    <property type="protein sequence ID" value="KAL2036624.1"/>
    <property type="molecule type" value="Genomic_DNA"/>
</dbReference>
<organism evidence="1 2">
    <name type="scientific">Stereocaulon virgatum</name>
    <dbReference type="NCBI Taxonomy" id="373712"/>
    <lineage>
        <taxon>Eukaryota</taxon>
        <taxon>Fungi</taxon>
        <taxon>Dikarya</taxon>
        <taxon>Ascomycota</taxon>
        <taxon>Pezizomycotina</taxon>
        <taxon>Lecanoromycetes</taxon>
        <taxon>OSLEUM clade</taxon>
        <taxon>Lecanoromycetidae</taxon>
        <taxon>Lecanorales</taxon>
        <taxon>Lecanorineae</taxon>
        <taxon>Stereocaulaceae</taxon>
        <taxon>Stereocaulon</taxon>
    </lineage>
</organism>
<dbReference type="Gene3D" id="1.25.40.20">
    <property type="entry name" value="Ankyrin repeat-containing domain"/>
    <property type="match status" value="1"/>
</dbReference>
<sequence>MGPPNQRHPIELSSESLTSAQRVLARSRAAGYNPYNFAVALRAFAWAARQGAEDLIKDVLENTTFAAEELNRLLCGVAALGSSYAASRLIAKAANIDDHREATGVNDRQTPFQVARIFGSIDTAMLQRWANVRARDAMEQTALHKAAGGPGHEQYRIEVIELVPTNTYIFF</sequence>
<gene>
    <name evidence="1" type="ORF">N7G274_010650</name>
</gene>
<dbReference type="InterPro" id="IPR036770">
    <property type="entry name" value="Ankyrin_rpt-contain_sf"/>
</dbReference>
<proteinExistence type="predicted"/>